<evidence type="ECO:0000313" key="1">
    <source>
        <dbReference type="EMBL" id="GAA2098127.1"/>
    </source>
</evidence>
<dbReference type="SUPFAM" id="SSF56784">
    <property type="entry name" value="HAD-like"/>
    <property type="match status" value="1"/>
</dbReference>
<gene>
    <name evidence="1" type="ORF">GCM10009823_19260</name>
</gene>
<evidence type="ECO:0000313" key="2">
    <source>
        <dbReference type="Proteomes" id="UP001500984"/>
    </source>
</evidence>
<dbReference type="PRINTS" id="PR00413">
    <property type="entry name" value="HADHALOGNASE"/>
</dbReference>
<dbReference type="Proteomes" id="UP001500984">
    <property type="component" value="Unassembled WGS sequence"/>
</dbReference>
<dbReference type="InterPro" id="IPR023198">
    <property type="entry name" value="PGP-like_dom2"/>
</dbReference>
<dbReference type="InterPro" id="IPR036412">
    <property type="entry name" value="HAD-like_sf"/>
</dbReference>
<dbReference type="InterPro" id="IPR051806">
    <property type="entry name" value="HAD-like_SPP"/>
</dbReference>
<dbReference type="InterPro" id="IPR006439">
    <property type="entry name" value="HAD-SF_hydro_IA"/>
</dbReference>
<protein>
    <submittedName>
        <fullName evidence="1">HAD family phosphatase</fullName>
    </submittedName>
</protein>
<dbReference type="PANTHER" id="PTHR43481:SF4">
    <property type="entry name" value="GLYCEROL-1-PHOSPHATE PHOSPHOHYDROLASE 1-RELATED"/>
    <property type="match status" value="1"/>
</dbReference>
<dbReference type="Gene3D" id="1.10.150.240">
    <property type="entry name" value="Putative phosphatase, domain 2"/>
    <property type="match status" value="1"/>
</dbReference>
<organism evidence="1 2">
    <name type="scientific">Brevibacterium salitolerans</name>
    <dbReference type="NCBI Taxonomy" id="1403566"/>
    <lineage>
        <taxon>Bacteria</taxon>
        <taxon>Bacillati</taxon>
        <taxon>Actinomycetota</taxon>
        <taxon>Actinomycetes</taxon>
        <taxon>Micrococcales</taxon>
        <taxon>Brevibacteriaceae</taxon>
        <taxon>Brevibacterium</taxon>
    </lineage>
</organism>
<dbReference type="SFLD" id="SFLDG01129">
    <property type="entry name" value="C1.5:_HAD__Beta-PGM__Phosphata"/>
    <property type="match status" value="1"/>
</dbReference>
<keyword evidence="2" id="KW-1185">Reference proteome</keyword>
<reference evidence="1 2" key="1">
    <citation type="journal article" date="2019" name="Int. J. Syst. Evol. Microbiol.">
        <title>The Global Catalogue of Microorganisms (GCM) 10K type strain sequencing project: providing services to taxonomists for standard genome sequencing and annotation.</title>
        <authorList>
            <consortium name="The Broad Institute Genomics Platform"/>
            <consortium name="The Broad Institute Genome Sequencing Center for Infectious Disease"/>
            <person name="Wu L."/>
            <person name="Ma J."/>
        </authorList>
    </citation>
    <scope>NUCLEOTIDE SEQUENCE [LARGE SCALE GENOMIC DNA]</scope>
    <source>
        <strain evidence="1 2">JCM 15900</strain>
    </source>
</reference>
<sequence>MDVSARIAATPGTGAAEAVQEVAGVVFDCDGVLVDSEQPWLDIMAAQLRRLGLADTSPETLRGMTAAEAVAALGSLHAEAVTTGGGSADVRPPHARDIDLAYSAALTDLSAPMPGAPELVRALSGSVPVAVASNGREEDVRGLLERADMLHLFDVVVTIDDVDRGKPAPDPYLLAAARLGVDPRAAVAFEDSVLGSQAAHTAGLTVVGVNEDLSVPLTADLRLRSLREIRFDPHTRTLRT</sequence>
<dbReference type="Gene3D" id="3.40.50.1000">
    <property type="entry name" value="HAD superfamily/HAD-like"/>
    <property type="match status" value="1"/>
</dbReference>
<accession>A0ABN2WSM3</accession>
<dbReference type="InterPro" id="IPR023214">
    <property type="entry name" value="HAD_sf"/>
</dbReference>
<name>A0ABN2WSM3_9MICO</name>
<dbReference type="Pfam" id="PF00702">
    <property type="entry name" value="Hydrolase"/>
    <property type="match status" value="1"/>
</dbReference>
<dbReference type="SFLD" id="SFLDS00003">
    <property type="entry name" value="Haloacid_Dehalogenase"/>
    <property type="match status" value="1"/>
</dbReference>
<dbReference type="NCBIfam" id="TIGR01509">
    <property type="entry name" value="HAD-SF-IA-v3"/>
    <property type="match status" value="1"/>
</dbReference>
<comment type="caution">
    <text evidence="1">The sequence shown here is derived from an EMBL/GenBank/DDBJ whole genome shotgun (WGS) entry which is preliminary data.</text>
</comment>
<dbReference type="CDD" id="cd07505">
    <property type="entry name" value="HAD_BPGM-like"/>
    <property type="match status" value="1"/>
</dbReference>
<proteinExistence type="predicted"/>
<dbReference type="EMBL" id="BAAAPZ010000007">
    <property type="protein sequence ID" value="GAA2098127.1"/>
    <property type="molecule type" value="Genomic_DNA"/>
</dbReference>
<dbReference type="PANTHER" id="PTHR43481">
    <property type="entry name" value="FRUCTOSE-1-PHOSPHATE PHOSPHATASE"/>
    <property type="match status" value="1"/>
</dbReference>